<sequence>MARIGLLIAVTFMAAALNPRVATAQDADHAHEPGTAAHSHASAPVNCTTLGSPPWTGLAEVDRQRFSTAHQSVMDLSTPEAAIAAGFRPALGDIPGMGIHYVNSDRGRDGIHVDQPDHLLFAPIDGEEKLVGAAYAFIDVPATAEPIPFDSDLAHWHDHPQFAPDGQTLHMLHLWFIPSSSGPFAGLNFWLPYQGAGITPPSSCWMSDPEISQQIQEVSFALVPSDNPLLRGFNSDQDSEGDEGISAERQQLLDDLDAAARESDLNGWINAAEGFLSNLTPRERMQTRMLLRGLTDAQMSSAEREEAGRN</sequence>
<dbReference type="AlphaFoldDB" id="A0A382AU05"/>
<proteinExistence type="predicted"/>
<dbReference type="EMBL" id="UINC01026642">
    <property type="protein sequence ID" value="SVB04447.1"/>
    <property type="molecule type" value="Genomic_DNA"/>
</dbReference>
<accession>A0A382AU05</accession>
<evidence type="ECO:0000313" key="2">
    <source>
        <dbReference type="EMBL" id="SVB04447.1"/>
    </source>
</evidence>
<name>A0A382AU05_9ZZZZ</name>
<organism evidence="2">
    <name type="scientific">marine metagenome</name>
    <dbReference type="NCBI Taxonomy" id="408172"/>
    <lineage>
        <taxon>unclassified sequences</taxon>
        <taxon>metagenomes</taxon>
        <taxon>ecological metagenomes</taxon>
    </lineage>
</organism>
<feature type="region of interest" description="Disordered" evidence="1">
    <location>
        <begin position="26"/>
        <end position="45"/>
    </location>
</feature>
<gene>
    <name evidence="2" type="ORF">METZ01_LOCUS157301</name>
</gene>
<reference evidence="2" key="1">
    <citation type="submission" date="2018-05" db="EMBL/GenBank/DDBJ databases">
        <authorList>
            <person name="Lanie J.A."/>
            <person name="Ng W.-L."/>
            <person name="Kazmierczak K.M."/>
            <person name="Andrzejewski T.M."/>
            <person name="Davidsen T.M."/>
            <person name="Wayne K.J."/>
            <person name="Tettelin H."/>
            <person name="Glass J.I."/>
            <person name="Rusch D."/>
            <person name="Podicherti R."/>
            <person name="Tsui H.-C.T."/>
            <person name="Winkler M.E."/>
        </authorList>
    </citation>
    <scope>NUCLEOTIDE SEQUENCE</scope>
</reference>
<evidence type="ECO:0000256" key="1">
    <source>
        <dbReference type="SAM" id="MobiDB-lite"/>
    </source>
</evidence>
<protein>
    <submittedName>
        <fullName evidence="2">Uncharacterized protein</fullName>
    </submittedName>
</protein>